<protein>
    <submittedName>
        <fullName evidence="1">Uncharacterized protein</fullName>
    </submittedName>
</protein>
<keyword evidence="2" id="KW-1185">Reference proteome</keyword>
<dbReference type="Proteomes" id="UP000361836">
    <property type="component" value="Unassembled WGS sequence"/>
</dbReference>
<dbReference type="EMBL" id="CABWIE010000030">
    <property type="protein sequence ID" value="VWM00508.1"/>
    <property type="molecule type" value="Genomic_DNA"/>
</dbReference>
<evidence type="ECO:0000313" key="1">
    <source>
        <dbReference type="EMBL" id="VWM00508.1"/>
    </source>
</evidence>
<dbReference type="AlphaFoldDB" id="A0A5K1IVC2"/>
<evidence type="ECO:0000313" key="2">
    <source>
        <dbReference type="Proteomes" id="UP000361836"/>
    </source>
</evidence>
<accession>A0A5K1IVC2</accession>
<dbReference type="RefSeq" id="WP_193228236.1">
    <property type="nucleotide sequence ID" value="NZ_CABWIE010000030.1"/>
</dbReference>
<sequence length="120" mass="13136">MKQHVRDDEFANTILLPDPPDVLNVESLKAICDGDALIARGKPSRSNAKIARHPIGGLPRTIQLYEQNQLDLRRASVSSALALANALNCAIENLIWQPVTLEYDSKPCSSETINSKTISV</sequence>
<reference evidence="1 2" key="1">
    <citation type="submission" date="2019-10" db="EMBL/GenBank/DDBJ databases">
        <authorList>
            <person name="Wolf R A."/>
        </authorList>
    </citation>
    <scope>NUCLEOTIDE SEQUENCE [LARGE SCALE GENOMIC DNA]</scope>
    <source>
        <strain evidence="1">Collinsella_aerofaciens_MC2</strain>
    </source>
</reference>
<organism evidence="1 2">
    <name type="scientific">Collinsella aerofaciens</name>
    <dbReference type="NCBI Taxonomy" id="74426"/>
    <lineage>
        <taxon>Bacteria</taxon>
        <taxon>Bacillati</taxon>
        <taxon>Actinomycetota</taxon>
        <taxon>Coriobacteriia</taxon>
        <taxon>Coriobacteriales</taxon>
        <taxon>Coriobacteriaceae</taxon>
        <taxon>Collinsella</taxon>
    </lineage>
</organism>
<proteinExistence type="predicted"/>
<gene>
    <name evidence="1" type="ORF">KCJAJFAP_00941</name>
</gene>
<name>A0A5K1IVC2_9ACTN</name>